<evidence type="ECO:0000313" key="4">
    <source>
        <dbReference type="EMBL" id="ODG92374.1"/>
    </source>
</evidence>
<organism evidence="4 5">
    <name type="scientific">Gottfriedia luciferensis</name>
    <dbReference type="NCBI Taxonomy" id="178774"/>
    <lineage>
        <taxon>Bacteria</taxon>
        <taxon>Bacillati</taxon>
        <taxon>Bacillota</taxon>
        <taxon>Bacilli</taxon>
        <taxon>Bacillales</taxon>
        <taxon>Bacillaceae</taxon>
        <taxon>Gottfriedia</taxon>
    </lineage>
</organism>
<evidence type="ECO:0000259" key="3">
    <source>
        <dbReference type="Pfam" id="PF09335"/>
    </source>
</evidence>
<gene>
    <name evidence="4" type="ORF">BED47_20590</name>
</gene>
<dbReference type="PANTHER" id="PTHR42709">
    <property type="entry name" value="ALKALINE PHOSPHATASE LIKE PROTEIN"/>
    <property type="match status" value="1"/>
</dbReference>
<protein>
    <submittedName>
        <fullName evidence="4">Alkaline phosphatase</fullName>
    </submittedName>
</protein>
<dbReference type="InterPro" id="IPR032816">
    <property type="entry name" value="VTT_dom"/>
</dbReference>
<feature type="transmembrane region" description="Helical" evidence="2">
    <location>
        <begin position="48"/>
        <end position="75"/>
    </location>
</feature>
<dbReference type="Pfam" id="PF09335">
    <property type="entry name" value="VTT_dom"/>
    <property type="match status" value="1"/>
</dbReference>
<keyword evidence="2" id="KW-0812">Transmembrane</keyword>
<dbReference type="PANTHER" id="PTHR42709:SF9">
    <property type="entry name" value="ALKALINE PHOSPHATASE LIKE PROTEIN"/>
    <property type="match status" value="1"/>
</dbReference>
<accession>A0ABX2ZSQ4</accession>
<evidence type="ECO:0000256" key="1">
    <source>
        <dbReference type="ARBA" id="ARBA00010792"/>
    </source>
</evidence>
<dbReference type="Proteomes" id="UP000094580">
    <property type="component" value="Unassembled WGS sequence"/>
</dbReference>
<feature type="transmembrane region" description="Helical" evidence="2">
    <location>
        <begin position="139"/>
        <end position="158"/>
    </location>
</feature>
<feature type="domain" description="VTT" evidence="3">
    <location>
        <begin position="31"/>
        <end position="155"/>
    </location>
</feature>
<keyword evidence="5" id="KW-1185">Reference proteome</keyword>
<dbReference type="RefSeq" id="WP_069033465.1">
    <property type="nucleotide sequence ID" value="NZ_MDKC01000009.1"/>
</dbReference>
<keyword evidence="2" id="KW-0472">Membrane</keyword>
<comment type="similarity">
    <text evidence="1">Belongs to the DedA family.</text>
</comment>
<name>A0ABX2ZSQ4_9BACI</name>
<feature type="transmembrane region" description="Helical" evidence="2">
    <location>
        <begin position="104"/>
        <end position="127"/>
    </location>
</feature>
<dbReference type="InterPro" id="IPR051311">
    <property type="entry name" value="DedA_domain"/>
</dbReference>
<feature type="transmembrane region" description="Helical" evidence="2">
    <location>
        <begin position="170"/>
        <end position="191"/>
    </location>
</feature>
<dbReference type="EMBL" id="MDKC01000009">
    <property type="protein sequence ID" value="ODG92374.1"/>
    <property type="molecule type" value="Genomic_DNA"/>
</dbReference>
<keyword evidence="2" id="KW-1133">Transmembrane helix</keyword>
<comment type="caution">
    <text evidence="4">The sequence shown here is derived from an EMBL/GenBank/DDBJ whole genome shotgun (WGS) entry which is preliminary data.</text>
</comment>
<evidence type="ECO:0000313" key="5">
    <source>
        <dbReference type="Proteomes" id="UP000094580"/>
    </source>
</evidence>
<proteinExistence type="inferred from homology"/>
<evidence type="ECO:0000256" key="2">
    <source>
        <dbReference type="SAM" id="Phobius"/>
    </source>
</evidence>
<feature type="transmembrane region" description="Helical" evidence="2">
    <location>
        <begin position="12"/>
        <end position="41"/>
    </location>
</feature>
<reference evidence="4 5" key="1">
    <citation type="submission" date="2016-07" db="EMBL/GenBank/DDBJ databases">
        <authorList>
            <person name="Townsley L."/>
            <person name="Shank E.A."/>
        </authorList>
    </citation>
    <scope>NUCLEOTIDE SEQUENCE [LARGE SCALE GENOMIC DNA]</scope>
    <source>
        <strain evidence="4 5">CH01</strain>
    </source>
</reference>
<sequence>MVHHLNLLISHYGYLGIILALIGGIIGLPLPDEILLVYIGYNVFIGRLLYLPSIACAMIGIICGISLSYLLGYIFGLPLLNKYGPKVHITEKKIEMTKSLFTKFGPYILIIGFFIPGVRHLTAYFAAINKYSYRKFATFAFIGAILWGFTFITLGKIFGEEWDKVASIFAKYSLVIFPTALLIAIVFFFLYRKRLTTN</sequence>